<gene>
    <name evidence="1" type="ORF">SAMN03080618_02952</name>
</gene>
<dbReference type="Proteomes" id="UP000242763">
    <property type="component" value="Unassembled WGS sequence"/>
</dbReference>
<name>A0A1I3RCL6_9HYPH</name>
<accession>A0A1I3RCL6</accession>
<proteinExistence type="predicted"/>
<organism evidence="1 2">
    <name type="scientific">Aquamicrobium aerolatum DSM 21857</name>
    <dbReference type="NCBI Taxonomy" id="1121003"/>
    <lineage>
        <taxon>Bacteria</taxon>
        <taxon>Pseudomonadati</taxon>
        <taxon>Pseudomonadota</taxon>
        <taxon>Alphaproteobacteria</taxon>
        <taxon>Hyphomicrobiales</taxon>
        <taxon>Phyllobacteriaceae</taxon>
        <taxon>Aerobium</taxon>
    </lineage>
</organism>
<keyword evidence="2" id="KW-1185">Reference proteome</keyword>
<dbReference type="AlphaFoldDB" id="A0A1I3RCL6"/>
<evidence type="ECO:0000313" key="2">
    <source>
        <dbReference type="Proteomes" id="UP000242763"/>
    </source>
</evidence>
<dbReference type="STRING" id="1121003.SAMN03080618_02952"/>
<evidence type="ECO:0000313" key="1">
    <source>
        <dbReference type="EMBL" id="SFJ42946.1"/>
    </source>
</evidence>
<reference evidence="2" key="1">
    <citation type="submission" date="2016-10" db="EMBL/GenBank/DDBJ databases">
        <authorList>
            <person name="Varghese N."/>
            <person name="Submissions S."/>
        </authorList>
    </citation>
    <scope>NUCLEOTIDE SEQUENCE [LARGE SCALE GENOMIC DNA]</scope>
    <source>
        <strain evidence="2">DSM 21857</strain>
    </source>
</reference>
<dbReference type="EMBL" id="FORF01000018">
    <property type="protein sequence ID" value="SFJ42946.1"/>
    <property type="molecule type" value="Genomic_DNA"/>
</dbReference>
<protein>
    <submittedName>
        <fullName evidence="1">Uncharacterized protein</fullName>
    </submittedName>
</protein>
<sequence>MLYGHEDGDSLNLVITPGIDANDRIVIRKEKSHKDAGER</sequence>